<accession>A0A0K2TYT3</accession>
<evidence type="ECO:0000313" key="1">
    <source>
        <dbReference type="EMBL" id="CDW30531.1"/>
    </source>
</evidence>
<protein>
    <submittedName>
        <fullName evidence="1">Uncharacterized protein</fullName>
    </submittedName>
</protein>
<reference evidence="1" key="1">
    <citation type="submission" date="2014-05" db="EMBL/GenBank/DDBJ databases">
        <authorList>
            <person name="Chronopoulou M."/>
        </authorList>
    </citation>
    <scope>NUCLEOTIDE SEQUENCE</scope>
    <source>
        <tissue evidence="1">Whole organism</tissue>
    </source>
</reference>
<dbReference type="AlphaFoldDB" id="A0A0K2TYT3"/>
<dbReference type="EMBL" id="HACA01013170">
    <property type="protein sequence ID" value="CDW30531.1"/>
    <property type="molecule type" value="Transcribed_RNA"/>
</dbReference>
<sequence length="100" mass="11459">MDGRQIQIIYDALDNKWHHNKSLILTRNGSSSSSSSITTPSYTFPSIDSHPSSSPYLLFFTIQIYVNNNHKQIAWAPNSLFKDLLLSLLQAQLWNESYKL</sequence>
<proteinExistence type="predicted"/>
<name>A0A0K2TYT3_LEPSM</name>
<organism evidence="1">
    <name type="scientific">Lepeophtheirus salmonis</name>
    <name type="common">Salmon louse</name>
    <name type="synonym">Caligus salmonis</name>
    <dbReference type="NCBI Taxonomy" id="72036"/>
    <lineage>
        <taxon>Eukaryota</taxon>
        <taxon>Metazoa</taxon>
        <taxon>Ecdysozoa</taxon>
        <taxon>Arthropoda</taxon>
        <taxon>Crustacea</taxon>
        <taxon>Multicrustacea</taxon>
        <taxon>Hexanauplia</taxon>
        <taxon>Copepoda</taxon>
        <taxon>Siphonostomatoida</taxon>
        <taxon>Caligidae</taxon>
        <taxon>Lepeophtheirus</taxon>
    </lineage>
</organism>